<keyword evidence="6" id="KW-0175">Coiled coil</keyword>
<proteinExistence type="predicted"/>
<evidence type="ECO:0000256" key="2">
    <source>
        <dbReference type="ARBA" id="ARBA00022475"/>
    </source>
</evidence>
<dbReference type="CDD" id="cd01948">
    <property type="entry name" value="EAL"/>
    <property type="match status" value="1"/>
</dbReference>
<dbReference type="Pfam" id="PF00563">
    <property type="entry name" value="EAL"/>
    <property type="match status" value="1"/>
</dbReference>
<feature type="transmembrane region" description="Helical" evidence="7">
    <location>
        <begin position="9"/>
        <end position="31"/>
    </location>
</feature>
<dbReference type="PROSITE" id="PS50883">
    <property type="entry name" value="EAL"/>
    <property type="match status" value="1"/>
</dbReference>
<keyword evidence="10" id="KW-1185">Reference proteome</keyword>
<keyword evidence="3 7" id="KW-0812">Transmembrane</keyword>
<evidence type="ECO:0000313" key="10">
    <source>
        <dbReference type="Proteomes" id="UP001158045"/>
    </source>
</evidence>
<evidence type="ECO:0000256" key="5">
    <source>
        <dbReference type="ARBA" id="ARBA00023136"/>
    </source>
</evidence>
<dbReference type="Gene3D" id="3.20.20.450">
    <property type="entry name" value="EAL domain"/>
    <property type="match status" value="1"/>
</dbReference>
<keyword evidence="4 7" id="KW-1133">Transmembrane helix</keyword>
<name>A0ABT6NEZ1_9FIRM</name>
<sequence>MKRTLRRELFLFTTIIISIIFFTGSTAFYFFSKTVFEREEEITLKNTVEMIILTIGEKQRDVARGIKSKEQAQSELIEMLENTDVINLGEYGYPVVLDHEGLLIYHPLLKGQYALDFVDESKEKKLFVRELFEVAYSGGGFTSFLWKIPNTDKIDEKLVYVKYEPEWQWIIQATLFKSDYGLKKSSIVTQIFIVFTMVFSTTLLINHYYMRNFTKPINRLITIFETNKDGEHNFIDKTNVIEYQSLYDGFNNMMGRLSKSYKIIQDRNQDLEAANVELTALYEEMAAAEETLQANYDELQNYKQQIESEKLRYEKVIKSSYDAYWIFDVEKQLLIFENFHHFFIENKITYSEFLSRIFEEDLMEHVWIKEIGHINDEFTGEAIIRLIDNKNNLRWFKLLFIQEKDAENSLFNIYGSLKDVHEMQLEKSRIEFTAYHDDKTGLFNYDYIVLRLAEKREGLASLTMIGLRNIQHLRYVYGKNFVQIVMFQISGILRDIFGEAHDVCIFDENKILLFSDHSEMSNADFSIFIEKVNEIKFEDLLFPKDLIVTVYNKDRDNSDVQNIFRKLEHAYDFNDREYTGTYINYVDESSVAIMERNSLIEQLLLKSIKLDEISVVYQPIVDAFQSIKGFEALVRWQNSILGNITPAEFIPVAEEIDFIGKIGEFVIESVCKFLDDLNQRYNQRMRVSINASVKELIKSDYVLAVSRLITKYKIEPWQISIEITESSFSKFYDALENTITQLSTIGIETHMDDFGTGYSSLSLLGSLNVSHLKIDRSFIIDIQNDLKMAKLTEMIVEFSHKLGIKTIVEGIEDQESFEMLKNWNCDYFQGYFFSKPLNCNAVCELLNVIEN</sequence>
<dbReference type="EMBL" id="JARYZI010000008">
    <property type="protein sequence ID" value="MDH8678997.1"/>
    <property type="molecule type" value="Genomic_DNA"/>
</dbReference>
<dbReference type="InterPro" id="IPR035919">
    <property type="entry name" value="EAL_sf"/>
</dbReference>
<dbReference type="InterPro" id="IPR050706">
    <property type="entry name" value="Cyclic-di-GMP_PDE-like"/>
</dbReference>
<evidence type="ECO:0000256" key="3">
    <source>
        <dbReference type="ARBA" id="ARBA00022692"/>
    </source>
</evidence>
<feature type="transmembrane region" description="Helical" evidence="7">
    <location>
        <begin position="187"/>
        <end position="209"/>
    </location>
</feature>
<comment type="caution">
    <text evidence="9">The sequence shown here is derived from an EMBL/GenBank/DDBJ whole genome shotgun (WGS) entry which is preliminary data.</text>
</comment>
<reference evidence="9 10" key="1">
    <citation type="submission" date="2023-04" db="EMBL/GenBank/DDBJ databases">
        <title>Fusibacter bizertensis strain WBS, isolated from littoral bottom sediments of the Arctic seas - biochemical and genomic analysis.</title>
        <authorList>
            <person name="Brioukhanov A.L."/>
        </authorList>
    </citation>
    <scope>NUCLEOTIDE SEQUENCE [LARGE SCALE GENOMIC DNA]</scope>
    <source>
        <strain evidence="9 10">WBS</strain>
    </source>
</reference>
<comment type="subcellular location">
    <subcellularLocation>
        <location evidence="1">Cell membrane</location>
        <topology evidence="1">Multi-pass membrane protein</topology>
    </subcellularLocation>
</comment>
<evidence type="ECO:0000313" key="9">
    <source>
        <dbReference type="EMBL" id="MDH8678997.1"/>
    </source>
</evidence>
<dbReference type="Proteomes" id="UP001158045">
    <property type="component" value="Unassembled WGS sequence"/>
</dbReference>
<evidence type="ECO:0000256" key="6">
    <source>
        <dbReference type="SAM" id="Coils"/>
    </source>
</evidence>
<organism evidence="9 10">
    <name type="scientific">Fusibacter bizertensis</name>
    <dbReference type="NCBI Taxonomy" id="1488331"/>
    <lineage>
        <taxon>Bacteria</taxon>
        <taxon>Bacillati</taxon>
        <taxon>Bacillota</taxon>
        <taxon>Clostridia</taxon>
        <taxon>Eubacteriales</taxon>
        <taxon>Eubacteriales Family XII. Incertae Sedis</taxon>
        <taxon>Fusibacter</taxon>
    </lineage>
</organism>
<dbReference type="RefSeq" id="WP_281094892.1">
    <property type="nucleotide sequence ID" value="NZ_JARYZI010000008.1"/>
</dbReference>
<gene>
    <name evidence="9" type="ORF">QE109_12625</name>
</gene>
<dbReference type="InterPro" id="IPR001633">
    <property type="entry name" value="EAL_dom"/>
</dbReference>
<dbReference type="Pfam" id="PF17200">
    <property type="entry name" value="sCache_2"/>
    <property type="match status" value="1"/>
</dbReference>
<dbReference type="PANTHER" id="PTHR33121">
    <property type="entry name" value="CYCLIC DI-GMP PHOSPHODIESTERASE PDEF"/>
    <property type="match status" value="1"/>
</dbReference>
<accession>A0ABT6NEZ1</accession>
<feature type="domain" description="EAL" evidence="8">
    <location>
        <begin position="597"/>
        <end position="850"/>
    </location>
</feature>
<dbReference type="InterPro" id="IPR033480">
    <property type="entry name" value="sCache_2"/>
</dbReference>
<keyword evidence="2" id="KW-1003">Cell membrane</keyword>
<feature type="coiled-coil region" evidence="6">
    <location>
        <begin position="261"/>
        <end position="319"/>
    </location>
</feature>
<evidence type="ECO:0000259" key="8">
    <source>
        <dbReference type="PROSITE" id="PS50883"/>
    </source>
</evidence>
<dbReference type="SUPFAM" id="SSF141868">
    <property type="entry name" value="EAL domain-like"/>
    <property type="match status" value="1"/>
</dbReference>
<dbReference type="PANTHER" id="PTHR33121:SF79">
    <property type="entry name" value="CYCLIC DI-GMP PHOSPHODIESTERASE PDED-RELATED"/>
    <property type="match status" value="1"/>
</dbReference>
<keyword evidence="5 7" id="KW-0472">Membrane</keyword>
<evidence type="ECO:0000256" key="7">
    <source>
        <dbReference type="SAM" id="Phobius"/>
    </source>
</evidence>
<evidence type="ECO:0000256" key="4">
    <source>
        <dbReference type="ARBA" id="ARBA00022989"/>
    </source>
</evidence>
<dbReference type="SMART" id="SM00052">
    <property type="entry name" value="EAL"/>
    <property type="match status" value="1"/>
</dbReference>
<evidence type="ECO:0000256" key="1">
    <source>
        <dbReference type="ARBA" id="ARBA00004651"/>
    </source>
</evidence>
<dbReference type="Gene3D" id="3.30.450.20">
    <property type="entry name" value="PAS domain"/>
    <property type="match status" value="1"/>
</dbReference>
<protein>
    <submittedName>
        <fullName evidence="9">EAL domain-containing protein</fullName>
    </submittedName>
</protein>